<sequence>MTDSAIGDRVVRLVALGAAVTVLVAVALGASAGAAGDTGSNPSFVGALAPVSGYDAVVTRVDFDRDGDAHWRVEFRYELTDGAARRAFAQARTNVSNPPGVFVGRMRRAVDRAEQETGRSMAVENGSVRAHRSVPSGRFGVVTYRFTWTNFAATPASDRYVLGDAIGGLRLGANESLWMEWPDDFERASVTPDPDASQAHAVRWTGPLQFRTEDPTVALDATGVGGIDSILPALGGAALALVLAVGWYGHGRWWGESSTTDDGLPGDGTATTPPDADRDDAGETVGETAEKSPDDPREELLTDEERVLRLLEAEGGRMKQQDLIAAVDWSRTKASDVVNEMHEAERIEVYRLGRENVLALPGEIEV</sequence>
<dbReference type="InterPro" id="IPR055769">
    <property type="entry name" value="DUF7345"/>
</dbReference>
<dbReference type="STRING" id="660518.SAMN05216218_102224"/>
<feature type="compositionally biased region" description="Low complexity" evidence="1">
    <location>
        <begin position="260"/>
        <end position="274"/>
    </location>
</feature>
<feature type="region of interest" description="Disordered" evidence="1">
    <location>
        <begin position="257"/>
        <end position="301"/>
    </location>
</feature>
<evidence type="ECO:0000256" key="1">
    <source>
        <dbReference type="SAM" id="MobiDB-lite"/>
    </source>
</evidence>
<dbReference type="AlphaFoldDB" id="A0A1G7GXH0"/>
<evidence type="ECO:0000259" key="2">
    <source>
        <dbReference type="Pfam" id="PF24034"/>
    </source>
</evidence>
<organism evidence="4 5">
    <name type="scientific">Halorientalis regularis</name>
    <dbReference type="NCBI Taxonomy" id="660518"/>
    <lineage>
        <taxon>Archaea</taxon>
        <taxon>Methanobacteriati</taxon>
        <taxon>Methanobacteriota</taxon>
        <taxon>Stenosarchaea group</taxon>
        <taxon>Halobacteria</taxon>
        <taxon>Halobacteriales</taxon>
        <taxon>Haloarculaceae</taxon>
        <taxon>Halorientalis</taxon>
    </lineage>
</organism>
<protein>
    <recommendedName>
        <fullName evidence="6">IclR helix-turn-helix domain-containing protein</fullName>
    </recommendedName>
</protein>
<keyword evidence="5" id="KW-1185">Reference proteome</keyword>
<dbReference type="EMBL" id="FNBK01000002">
    <property type="protein sequence ID" value="SDE92764.1"/>
    <property type="molecule type" value="Genomic_DNA"/>
</dbReference>
<dbReference type="InterPro" id="IPR055767">
    <property type="entry name" value="DUF7343"/>
</dbReference>
<dbReference type="OrthoDB" id="27885at2157"/>
<evidence type="ECO:0000313" key="4">
    <source>
        <dbReference type="EMBL" id="SDE92764.1"/>
    </source>
</evidence>
<name>A0A1G7GXH0_9EURY</name>
<feature type="domain" description="DUF7345" evidence="3">
    <location>
        <begin position="60"/>
        <end position="185"/>
    </location>
</feature>
<evidence type="ECO:0000313" key="5">
    <source>
        <dbReference type="Proteomes" id="UP000199076"/>
    </source>
</evidence>
<gene>
    <name evidence="4" type="ORF">SAMN05216218_102224</name>
</gene>
<feature type="compositionally biased region" description="Basic and acidic residues" evidence="1">
    <location>
        <begin position="288"/>
        <end position="301"/>
    </location>
</feature>
<feature type="domain" description="DUF7343" evidence="2">
    <location>
        <begin position="300"/>
        <end position="361"/>
    </location>
</feature>
<reference evidence="5" key="1">
    <citation type="submission" date="2016-10" db="EMBL/GenBank/DDBJ databases">
        <authorList>
            <person name="Varghese N."/>
            <person name="Submissions S."/>
        </authorList>
    </citation>
    <scope>NUCLEOTIDE SEQUENCE [LARGE SCALE GENOMIC DNA]</scope>
    <source>
        <strain evidence="5">IBRC-M 10760</strain>
    </source>
</reference>
<dbReference type="Pfam" id="PF24034">
    <property type="entry name" value="DUF7343"/>
    <property type="match status" value="1"/>
</dbReference>
<evidence type="ECO:0008006" key="6">
    <source>
        <dbReference type="Google" id="ProtNLM"/>
    </source>
</evidence>
<accession>A0A1G7GXH0</accession>
<dbReference type="RefSeq" id="WP_092688122.1">
    <property type="nucleotide sequence ID" value="NZ_FNBK01000002.1"/>
</dbReference>
<dbReference type="Pfam" id="PF24036">
    <property type="entry name" value="DUF7345"/>
    <property type="match status" value="1"/>
</dbReference>
<dbReference type="Proteomes" id="UP000199076">
    <property type="component" value="Unassembled WGS sequence"/>
</dbReference>
<proteinExistence type="predicted"/>
<evidence type="ECO:0000259" key="3">
    <source>
        <dbReference type="Pfam" id="PF24036"/>
    </source>
</evidence>